<feature type="non-terminal residue" evidence="1">
    <location>
        <position position="113"/>
    </location>
</feature>
<accession>A0A9P6PJT1</accession>
<protein>
    <submittedName>
        <fullName evidence="1">Uncharacterized protein</fullName>
    </submittedName>
</protein>
<sequence>MAPATAMVASSADLFGSQLEATLTPSLMDSCQSFSQPEYTLAKPLVDSSLFLASSKMPIDWYIIGLHDCMEASNVQTQLMAKIQSDIQDCLLESLSPSSSYDGPSCTQSSVDF</sequence>
<name>A0A9P6PJT1_9FUNG</name>
<dbReference type="Proteomes" id="UP000726737">
    <property type="component" value="Unassembled WGS sequence"/>
</dbReference>
<keyword evidence="2" id="KW-1185">Reference proteome</keyword>
<evidence type="ECO:0000313" key="2">
    <source>
        <dbReference type="Proteomes" id="UP000726737"/>
    </source>
</evidence>
<comment type="caution">
    <text evidence="1">The sequence shown here is derived from an EMBL/GenBank/DDBJ whole genome shotgun (WGS) entry which is preliminary data.</text>
</comment>
<organism evidence="1 2">
    <name type="scientific">Mortierella polycephala</name>
    <dbReference type="NCBI Taxonomy" id="41804"/>
    <lineage>
        <taxon>Eukaryota</taxon>
        <taxon>Fungi</taxon>
        <taxon>Fungi incertae sedis</taxon>
        <taxon>Mucoromycota</taxon>
        <taxon>Mortierellomycotina</taxon>
        <taxon>Mortierellomycetes</taxon>
        <taxon>Mortierellales</taxon>
        <taxon>Mortierellaceae</taxon>
        <taxon>Mortierella</taxon>
    </lineage>
</organism>
<dbReference type="AlphaFoldDB" id="A0A9P6PJT1"/>
<evidence type="ECO:0000313" key="1">
    <source>
        <dbReference type="EMBL" id="KAG0248449.1"/>
    </source>
</evidence>
<reference evidence="1" key="1">
    <citation type="journal article" date="2020" name="Fungal Divers.">
        <title>Resolving the Mortierellaceae phylogeny through synthesis of multi-gene phylogenetics and phylogenomics.</title>
        <authorList>
            <person name="Vandepol N."/>
            <person name="Liber J."/>
            <person name="Desiro A."/>
            <person name="Na H."/>
            <person name="Kennedy M."/>
            <person name="Barry K."/>
            <person name="Grigoriev I.V."/>
            <person name="Miller A.N."/>
            <person name="O'Donnell K."/>
            <person name="Stajich J.E."/>
            <person name="Bonito G."/>
        </authorList>
    </citation>
    <scope>NUCLEOTIDE SEQUENCE</scope>
    <source>
        <strain evidence="1">KOD948</strain>
    </source>
</reference>
<gene>
    <name evidence="1" type="ORF">BG011_010267</name>
</gene>
<dbReference type="OrthoDB" id="10498367at2759"/>
<dbReference type="EMBL" id="JAAAJA010000994">
    <property type="protein sequence ID" value="KAG0248449.1"/>
    <property type="molecule type" value="Genomic_DNA"/>
</dbReference>
<proteinExistence type="predicted"/>